<dbReference type="SUPFAM" id="SSF46561">
    <property type="entry name" value="Ribosomal protein L29 (L29p)"/>
    <property type="match status" value="1"/>
</dbReference>
<evidence type="ECO:0000256" key="2">
    <source>
        <dbReference type="ARBA" id="ARBA00022980"/>
    </source>
</evidence>
<dbReference type="GeneID" id="38665790"/>
<dbReference type="InterPro" id="IPR036049">
    <property type="entry name" value="Ribosomal_uL29_sf"/>
</dbReference>
<keyword evidence="2 4" id="KW-0689">Ribosomal protein</keyword>
<comment type="similarity">
    <text evidence="1 4">Belongs to the universal ribosomal protein uL29 family.</text>
</comment>
<dbReference type="AlphaFoldDB" id="A0A348B150"/>
<dbReference type="GO" id="GO:0005840">
    <property type="term" value="C:ribosome"/>
    <property type="evidence" value="ECO:0007669"/>
    <property type="project" value="UniProtKB-KW"/>
</dbReference>
<dbReference type="KEGG" id="sacd:HS1genome_0291"/>
<dbReference type="GO" id="GO:0006412">
    <property type="term" value="P:translation"/>
    <property type="evidence" value="ECO:0007669"/>
    <property type="project" value="UniProtKB-UniRule"/>
</dbReference>
<dbReference type="CDD" id="cd00427">
    <property type="entry name" value="Ribosomal_L29_HIP"/>
    <property type="match status" value="1"/>
</dbReference>
<organism evidence="5 6">
    <name type="scientific">Sulfodiicoccus acidiphilus</name>
    <dbReference type="NCBI Taxonomy" id="1670455"/>
    <lineage>
        <taxon>Archaea</taxon>
        <taxon>Thermoproteota</taxon>
        <taxon>Thermoprotei</taxon>
        <taxon>Sulfolobales</taxon>
        <taxon>Sulfolobaceae</taxon>
        <taxon>Sulfodiicoccus</taxon>
    </lineage>
</organism>
<protein>
    <recommendedName>
        <fullName evidence="4">Large ribosomal subunit protein uL29</fullName>
    </recommendedName>
</protein>
<dbReference type="NCBIfam" id="TIGR00012">
    <property type="entry name" value="L29"/>
    <property type="match status" value="1"/>
</dbReference>
<dbReference type="RefSeq" id="WP_126449208.1">
    <property type="nucleotide sequence ID" value="NZ_AP018553.1"/>
</dbReference>
<sequence length="69" mass="8068">MPLKVSELEQLPPEELKKRMEDLVLQQVRLRAQARMGSLKETSSIRNVRKDIARIESVLAKKRGRNERL</sequence>
<dbReference type="EMBL" id="AP018553">
    <property type="protein sequence ID" value="BBD71902.1"/>
    <property type="molecule type" value="Genomic_DNA"/>
</dbReference>
<dbReference type="GO" id="GO:1990904">
    <property type="term" value="C:ribonucleoprotein complex"/>
    <property type="evidence" value="ECO:0007669"/>
    <property type="project" value="UniProtKB-KW"/>
</dbReference>
<dbReference type="InterPro" id="IPR001854">
    <property type="entry name" value="Ribosomal_uL29"/>
</dbReference>
<proteinExistence type="inferred from homology"/>
<dbReference type="Gene3D" id="1.10.287.310">
    <property type="match status" value="1"/>
</dbReference>
<dbReference type="GO" id="GO:0003735">
    <property type="term" value="F:structural constituent of ribosome"/>
    <property type="evidence" value="ECO:0007669"/>
    <property type="project" value="InterPro"/>
</dbReference>
<keyword evidence="6" id="KW-1185">Reference proteome</keyword>
<evidence type="ECO:0000313" key="5">
    <source>
        <dbReference type="EMBL" id="BBD71902.1"/>
    </source>
</evidence>
<reference evidence="6" key="1">
    <citation type="submission" date="2018-04" db="EMBL/GenBank/DDBJ databases">
        <title>Complete genome sequence of Sulfodiicoccus acidiphilus strain HS-1.</title>
        <authorList>
            <person name="Sakai H.D."/>
            <person name="Kurosawa N."/>
        </authorList>
    </citation>
    <scope>NUCLEOTIDE SEQUENCE [LARGE SCALE GENOMIC DNA]</scope>
    <source>
        <strain evidence="6">HS-1</strain>
    </source>
</reference>
<evidence type="ECO:0000256" key="1">
    <source>
        <dbReference type="ARBA" id="ARBA00009254"/>
    </source>
</evidence>
<gene>
    <name evidence="4" type="primary">rpl29</name>
    <name evidence="5" type="ORF">HS1genome_0291</name>
</gene>
<dbReference type="Pfam" id="PF00831">
    <property type="entry name" value="Ribosomal_L29"/>
    <property type="match status" value="1"/>
</dbReference>
<accession>A0A348B150</accession>
<dbReference type="HAMAP" id="MF_00374">
    <property type="entry name" value="Ribosomal_uL29"/>
    <property type="match status" value="1"/>
</dbReference>
<name>A0A348B150_9CREN</name>
<evidence type="ECO:0000256" key="4">
    <source>
        <dbReference type="HAMAP-Rule" id="MF_00374"/>
    </source>
</evidence>
<dbReference type="Proteomes" id="UP000276741">
    <property type="component" value="Chromosome"/>
</dbReference>
<evidence type="ECO:0000256" key="3">
    <source>
        <dbReference type="ARBA" id="ARBA00023274"/>
    </source>
</evidence>
<evidence type="ECO:0000313" key="6">
    <source>
        <dbReference type="Proteomes" id="UP000276741"/>
    </source>
</evidence>
<keyword evidence="3 4" id="KW-0687">Ribonucleoprotein</keyword>